<name>A0A844SK72_9BRAD</name>
<gene>
    <name evidence="1" type="ORF">GPL21_13115</name>
</gene>
<sequence>MSDNCDLENRTIEAIRHYREALTVVDGLERKERSARRALAKTMLELGRAIRGEGRRSLKNSIEIGLAAVSRQDEAWANLSEAAARLDSARLTVVALERQLGYIPRIPIAARDSAQLKERPGSNP</sequence>
<organism evidence="1 2">
    <name type="scientific">Bradyrhizobium pachyrhizi</name>
    <dbReference type="NCBI Taxonomy" id="280333"/>
    <lineage>
        <taxon>Bacteria</taxon>
        <taxon>Pseudomonadati</taxon>
        <taxon>Pseudomonadota</taxon>
        <taxon>Alphaproteobacteria</taxon>
        <taxon>Hyphomicrobiales</taxon>
        <taxon>Nitrobacteraceae</taxon>
        <taxon>Bradyrhizobium</taxon>
    </lineage>
</organism>
<proteinExistence type="predicted"/>
<comment type="caution">
    <text evidence="1">The sequence shown here is derived from an EMBL/GenBank/DDBJ whole genome shotgun (WGS) entry which is preliminary data.</text>
</comment>
<evidence type="ECO:0000313" key="1">
    <source>
        <dbReference type="EMBL" id="MVT66046.1"/>
    </source>
</evidence>
<accession>A0A844SK72</accession>
<evidence type="ECO:0000313" key="2">
    <source>
        <dbReference type="Proteomes" id="UP000436468"/>
    </source>
</evidence>
<dbReference type="Proteomes" id="UP000436468">
    <property type="component" value="Unassembled WGS sequence"/>
</dbReference>
<protein>
    <submittedName>
        <fullName evidence="1">Uncharacterized protein</fullName>
    </submittedName>
</protein>
<dbReference type="AlphaFoldDB" id="A0A844SK72"/>
<dbReference type="EMBL" id="WQNF01000007">
    <property type="protein sequence ID" value="MVT66046.1"/>
    <property type="molecule type" value="Genomic_DNA"/>
</dbReference>
<dbReference type="RefSeq" id="WP_157343558.1">
    <property type="nucleotide sequence ID" value="NZ_WQNF01000007.1"/>
</dbReference>
<reference evidence="1 2" key="1">
    <citation type="submission" date="2019-12" db="EMBL/GenBank/DDBJ databases">
        <title>Draft genome sequences Bradyrhizobium cajani AMBPC1010, Bradyrhizobium pachyrhizi AMBPC1040 and Bradyrhizobium yuanmingense ALSPC3051, three plant growth promoting strains isolated from nodules of Cajanus cajan L. in Dominican Republic.</title>
        <authorList>
            <person name="Flores-Felix J.D."/>
            <person name="Araujo J."/>
            <person name="Diaz-Alcantara C."/>
            <person name="Gonzalez-Andres F."/>
            <person name="Velazquez E."/>
        </authorList>
    </citation>
    <scope>NUCLEOTIDE SEQUENCE [LARGE SCALE GENOMIC DNA]</scope>
    <source>
        <strain evidence="1 2">1040</strain>
    </source>
</reference>
<keyword evidence="2" id="KW-1185">Reference proteome</keyword>